<evidence type="ECO:0000313" key="3">
    <source>
        <dbReference type="Proteomes" id="UP000075683"/>
    </source>
</evidence>
<dbReference type="EMBL" id="LQYT01000043">
    <property type="protein sequence ID" value="KYD19231.1"/>
    <property type="molecule type" value="Genomic_DNA"/>
</dbReference>
<proteinExistence type="predicted"/>
<dbReference type="AlphaFoldDB" id="A0A150M4E6"/>
<reference evidence="2 3" key="1">
    <citation type="submission" date="2016-01" db="EMBL/GenBank/DDBJ databases">
        <title>Draft Genome Sequences of Seven Thermophilic Sporeformers Isolated from Foods.</title>
        <authorList>
            <person name="Berendsen E.M."/>
            <person name="Wells-Bennik M.H."/>
            <person name="Krawcyk A.O."/>
            <person name="De Jong A."/>
            <person name="Holsappel S."/>
            <person name="Eijlander R.T."/>
            <person name="Kuipers O.P."/>
        </authorList>
    </citation>
    <scope>NUCLEOTIDE SEQUENCE [LARGE SCALE GENOMIC DNA]</scope>
    <source>
        <strain evidence="2 3">B4135</strain>
    </source>
</reference>
<gene>
    <name evidence="2" type="ORF">B4135_2155</name>
</gene>
<accession>A0A150M4E6</accession>
<organism evidence="2 3">
    <name type="scientific">Caldibacillus debilis</name>
    <dbReference type="NCBI Taxonomy" id="301148"/>
    <lineage>
        <taxon>Bacteria</taxon>
        <taxon>Bacillati</taxon>
        <taxon>Bacillota</taxon>
        <taxon>Bacilli</taxon>
        <taxon>Bacillales</taxon>
        <taxon>Bacillaceae</taxon>
        <taxon>Caldibacillus</taxon>
    </lineage>
</organism>
<evidence type="ECO:0000256" key="1">
    <source>
        <dbReference type="SAM" id="SignalP"/>
    </source>
</evidence>
<evidence type="ECO:0000313" key="2">
    <source>
        <dbReference type="EMBL" id="KYD19231.1"/>
    </source>
</evidence>
<keyword evidence="1" id="KW-0732">Signal</keyword>
<dbReference type="Proteomes" id="UP000075683">
    <property type="component" value="Unassembled WGS sequence"/>
</dbReference>
<dbReference type="RefSeq" id="WP_061568941.1">
    <property type="nucleotide sequence ID" value="NZ_LQYT01000043.1"/>
</dbReference>
<sequence>MGLKRPFLFCPTTACLISGAAPASWLSAGLGAIIRTKEWGRLGFPDPRFFHKFPLGISPKNNKVLFSKGFSFGLFCKWRAGGQVLMFV</sequence>
<comment type="caution">
    <text evidence="2">The sequence shown here is derived from an EMBL/GenBank/DDBJ whole genome shotgun (WGS) entry which is preliminary data.</text>
</comment>
<evidence type="ECO:0008006" key="4">
    <source>
        <dbReference type="Google" id="ProtNLM"/>
    </source>
</evidence>
<protein>
    <recommendedName>
        <fullName evidence="4">Secreted protein</fullName>
    </recommendedName>
</protein>
<dbReference type="STRING" id="301148.B4135_2155"/>
<feature type="chain" id="PRO_5039023363" description="Secreted protein" evidence="1">
    <location>
        <begin position="24"/>
        <end position="88"/>
    </location>
</feature>
<feature type="signal peptide" evidence="1">
    <location>
        <begin position="1"/>
        <end position="23"/>
    </location>
</feature>
<name>A0A150M4E6_9BACI</name>